<reference evidence="3 4" key="1">
    <citation type="submission" date="2016-10" db="EMBL/GenBank/DDBJ databases">
        <authorList>
            <person name="de Groot N.N."/>
        </authorList>
    </citation>
    <scope>NUCLEOTIDE SEQUENCE [LARGE SCALE GENOMIC DNA]</scope>
    <source>
        <strain evidence="3 4">L 420-91</strain>
    </source>
</reference>
<evidence type="ECO:0000256" key="1">
    <source>
        <dbReference type="SAM" id="Coils"/>
    </source>
</evidence>
<feature type="coiled-coil region" evidence="1">
    <location>
        <begin position="125"/>
        <end position="152"/>
    </location>
</feature>
<organism evidence="3 4">
    <name type="scientific">Aneurinibacillus thermoaerophilus</name>
    <dbReference type="NCBI Taxonomy" id="143495"/>
    <lineage>
        <taxon>Bacteria</taxon>
        <taxon>Bacillati</taxon>
        <taxon>Bacillota</taxon>
        <taxon>Bacilli</taxon>
        <taxon>Bacillales</taxon>
        <taxon>Paenibacillaceae</taxon>
        <taxon>Aneurinibacillus group</taxon>
        <taxon>Aneurinibacillus</taxon>
    </lineage>
</organism>
<name>A0A1G7WTN1_ANETH</name>
<keyword evidence="5" id="KW-1185">Reference proteome</keyword>
<evidence type="ECO:0000313" key="2">
    <source>
        <dbReference type="EMBL" id="QYY43451.1"/>
    </source>
</evidence>
<accession>A0A1G7WTN1</accession>
<dbReference type="PROSITE" id="PS51257">
    <property type="entry name" value="PROKAR_LIPOPROTEIN"/>
    <property type="match status" value="1"/>
</dbReference>
<evidence type="ECO:0000313" key="3">
    <source>
        <dbReference type="EMBL" id="SDG75292.1"/>
    </source>
</evidence>
<dbReference type="EMBL" id="CP080764">
    <property type="protein sequence ID" value="QYY43451.1"/>
    <property type="molecule type" value="Genomic_DNA"/>
</dbReference>
<evidence type="ECO:0000313" key="5">
    <source>
        <dbReference type="Proteomes" id="UP000826616"/>
    </source>
</evidence>
<dbReference type="Proteomes" id="UP000826616">
    <property type="component" value="Chromosome"/>
</dbReference>
<proteinExistence type="predicted"/>
<sequence>MPNKRLILAIFVVVLLVLGGCATSQEDLAYYQSQFLKKSDAAFEALDNSGKVLEDVRNEASKGMKRTKVMNAVDQGRTTLQSMHDDLFNSPVPKEMELAKETLLKGINKKIEAHSELFTFYDLQDKQFEQKAEQLLKESNDLIQQAKAEIQKFKK</sequence>
<dbReference type="OrthoDB" id="2678766at2"/>
<dbReference type="EMBL" id="FNDE01000002">
    <property type="protein sequence ID" value="SDG75292.1"/>
    <property type="molecule type" value="Genomic_DNA"/>
</dbReference>
<dbReference type="AlphaFoldDB" id="A0A1G7WTN1"/>
<dbReference type="RefSeq" id="WP_091259776.1">
    <property type="nucleotide sequence ID" value="NZ_CP080764.1"/>
</dbReference>
<keyword evidence="1" id="KW-0175">Coiled coil</keyword>
<gene>
    <name evidence="2" type="ORF">K3F53_04175</name>
    <name evidence="3" type="ORF">SAMN04489735_1002123</name>
</gene>
<evidence type="ECO:0000313" key="4">
    <source>
        <dbReference type="Proteomes" id="UP000198956"/>
    </source>
</evidence>
<dbReference type="GeneID" id="97140556"/>
<reference evidence="2 5" key="2">
    <citation type="submission" date="2021-08" db="EMBL/GenBank/DDBJ databases">
        <title>Complete genome sequence of the strain Aneurinibacillus thermoaerophilus CCM 8960.</title>
        <authorList>
            <person name="Musilova J."/>
            <person name="Kourilova X."/>
            <person name="Pernicova I."/>
            <person name="Bezdicek M."/>
            <person name="Lengerova M."/>
            <person name="Obruca S."/>
            <person name="Sedlar K."/>
        </authorList>
    </citation>
    <scope>NUCLEOTIDE SEQUENCE [LARGE SCALE GENOMIC DNA]</scope>
    <source>
        <strain evidence="2 5">CCM 8960</strain>
    </source>
</reference>
<evidence type="ECO:0008006" key="6">
    <source>
        <dbReference type="Google" id="ProtNLM"/>
    </source>
</evidence>
<protein>
    <recommendedName>
        <fullName evidence="6">Lipoprotein</fullName>
    </recommendedName>
</protein>
<dbReference type="Proteomes" id="UP000198956">
    <property type="component" value="Unassembled WGS sequence"/>
</dbReference>